<dbReference type="EMBL" id="GBRH01159104">
    <property type="protein sequence ID" value="JAE38792.1"/>
    <property type="molecule type" value="Transcribed_RNA"/>
</dbReference>
<name>A0A0A9HPY8_ARUDO</name>
<organism evidence="1">
    <name type="scientific">Arundo donax</name>
    <name type="common">Giant reed</name>
    <name type="synonym">Donax arundinaceus</name>
    <dbReference type="NCBI Taxonomy" id="35708"/>
    <lineage>
        <taxon>Eukaryota</taxon>
        <taxon>Viridiplantae</taxon>
        <taxon>Streptophyta</taxon>
        <taxon>Embryophyta</taxon>
        <taxon>Tracheophyta</taxon>
        <taxon>Spermatophyta</taxon>
        <taxon>Magnoliopsida</taxon>
        <taxon>Liliopsida</taxon>
        <taxon>Poales</taxon>
        <taxon>Poaceae</taxon>
        <taxon>PACMAD clade</taxon>
        <taxon>Arundinoideae</taxon>
        <taxon>Arundineae</taxon>
        <taxon>Arundo</taxon>
    </lineage>
</organism>
<reference evidence="1" key="2">
    <citation type="journal article" date="2015" name="Data Brief">
        <title>Shoot transcriptome of the giant reed, Arundo donax.</title>
        <authorList>
            <person name="Barrero R.A."/>
            <person name="Guerrero F.D."/>
            <person name="Moolhuijzen P."/>
            <person name="Goolsby J.A."/>
            <person name="Tidwell J."/>
            <person name="Bellgard S.E."/>
            <person name="Bellgard M.I."/>
        </authorList>
    </citation>
    <scope>NUCLEOTIDE SEQUENCE</scope>
    <source>
        <tissue evidence="1">Shoot tissue taken approximately 20 cm above the soil surface</tissue>
    </source>
</reference>
<proteinExistence type="predicted"/>
<protein>
    <submittedName>
        <fullName evidence="1">Uncharacterized protein</fullName>
    </submittedName>
</protein>
<evidence type="ECO:0000313" key="1">
    <source>
        <dbReference type="EMBL" id="JAE38792.1"/>
    </source>
</evidence>
<reference evidence="1" key="1">
    <citation type="submission" date="2014-09" db="EMBL/GenBank/DDBJ databases">
        <authorList>
            <person name="Magalhaes I.L.F."/>
            <person name="Oliveira U."/>
            <person name="Santos F.R."/>
            <person name="Vidigal T.H.D.A."/>
            <person name="Brescovit A.D."/>
            <person name="Santos A.J."/>
        </authorList>
    </citation>
    <scope>NUCLEOTIDE SEQUENCE</scope>
    <source>
        <tissue evidence="1">Shoot tissue taken approximately 20 cm above the soil surface</tissue>
    </source>
</reference>
<sequence>MLVTSGYQPVGLMHSITFQKAAKRAVGEAKLFVHYLNKLLLVKLSWTSLRWPLSQVALWCGANYRQPHPKGRVERIFWDWGYSSCFTKRDAIPSLE</sequence>
<accession>A0A0A9HPY8</accession>
<dbReference type="AlphaFoldDB" id="A0A0A9HPY8"/>